<dbReference type="GO" id="GO:0000976">
    <property type="term" value="F:transcription cis-regulatory region binding"/>
    <property type="evidence" value="ECO:0007669"/>
    <property type="project" value="TreeGrafter"/>
</dbReference>
<evidence type="ECO:0000313" key="9">
    <source>
        <dbReference type="EMBL" id="MBB5066810.1"/>
    </source>
</evidence>
<comment type="subunit">
    <text evidence="7">Forms oligomers.</text>
</comment>
<dbReference type="RefSeq" id="WP_184261004.1">
    <property type="nucleotide sequence ID" value="NZ_JACHIO010000036.1"/>
</dbReference>
<comment type="caution">
    <text evidence="9">The sequence shown here is derived from an EMBL/GenBank/DDBJ whole genome shotgun (WGS) entry which is preliminary data.</text>
</comment>
<dbReference type="InterPro" id="IPR037914">
    <property type="entry name" value="SpoVT-AbrB_sf"/>
</dbReference>
<evidence type="ECO:0000259" key="8">
    <source>
        <dbReference type="PROSITE" id="PS51740"/>
    </source>
</evidence>
<dbReference type="GO" id="GO:0003700">
    <property type="term" value="F:DNA-binding transcription factor activity"/>
    <property type="evidence" value="ECO:0007669"/>
    <property type="project" value="UniProtKB-UniRule"/>
</dbReference>
<dbReference type="CDD" id="cd16321">
    <property type="entry name" value="MraZ_C"/>
    <property type="match status" value="1"/>
</dbReference>
<keyword evidence="3" id="KW-0677">Repeat</keyword>
<proteinExistence type="inferred from homology"/>
<evidence type="ECO:0000256" key="4">
    <source>
        <dbReference type="ARBA" id="ARBA00023015"/>
    </source>
</evidence>
<reference evidence="9 10" key="1">
    <citation type="submission" date="2020-08" db="EMBL/GenBank/DDBJ databases">
        <title>Genomic Encyclopedia of Type Strains, Phase IV (KMG-V): Genome sequencing to study the core and pangenomes of soil and plant-associated prokaryotes.</title>
        <authorList>
            <person name="Whitman W."/>
        </authorList>
    </citation>
    <scope>NUCLEOTIDE SEQUENCE [LARGE SCALE GENOMIC DNA]</scope>
    <source>
        <strain evidence="9 10">X5P3</strain>
    </source>
</reference>
<evidence type="ECO:0000256" key="6">
    <source>
        <dbReference type="ARBA" id="ARBA00023163"/>
    </source>
</evidence>
<dbReference type="AlphaFoldDB" id="A0A7W7ZV95"/>
<dbReference type="CDD" id="cd16320">
    <property type="entry name" value="MraZ_N"/>
    <property type="match status" value="1"/>
</dbReference>
<dbReference type="Pfam" id="PF02381">
    <property type="entry name" value="MraZ"/>
    <property type="match status" value="2"/>
</dbReference>
<dbReference type="InterPro" id="IPR020603">
    <property type="entry name" value="MraZ_dom"/>
</dbReference>
<evidence type="ECO:0000313" key="10">
    <source>
        <dbReference type="Proteomes" id="UP000584867"/>
    </source>
</evidence>
<dbReference type="Proteomes" id="UP000584867">
    <property type="component" value="Unassembled WGS sequence"/>
</dbReference>
<dbReference type="GO" id="GO:2000143">
    <property type="term" value="P:negative regulation of DNA-templated transcription initiation"/>
    <property type="evidence" value="ECO:0007669"/>
    <property type="project" value="TreeGrafter"/>
</dbReference>
<sequence length="148" mass="16736">MFRGNHPTRVDEKGRLKLPADFKSLLPVGEDEKQLFYITSKDGKRAEIWPLKAWEEVEAKLAKIPNMNPVKQKFLDVTSYYGQMAEMDNQGRLLVPQLLRESAKVLADVVVFGKQDYLEVANREMFEAELKAAPLTAEDQAALADLGL</sequence>
<dbReference type="PANTHER" id="PTHR34701:SF1">
    <property type="entry name" value="TRANSCRIPTIONAL REGULATOR MRAZ"/>
    <property type="match status" value="1"/>
</dbReference>
<dbReference type="InterPro" id="IPR003444">
    <property type="entry name" value="MraZ"/>
</dbReference>
<gene>
    <name evidence="7" type="primary">mraZ</name>
    <name evidence="9" type="ORF">HDF15_005195</name>
</gene>
<evidence type="ECO:0000256" key="1">
    <source>
        <dbReference type="ARBA" id="ARBA00013860"/>
    </source>
</evidence>
<evidence type="ECO:0000256" key="3">
    <source>
        <dbReference type="ARBA" id="ARBA00022737"/>
    </source>
</evidence>
<organism evidence="9 10">
    <name type="scientific">Granulicella mallensis</name>
    <dbReference type="NCBI Taxonomy" id="940614"/>
    <lineage>
        <taxon>Bacteria</taxon>
        <taxon>Pseudomonadati</taxon>
        <taxon>Acidobacteriota</taxon>
        <taxon>Terriglobia</taxon>
        <taxon>Terriglobales</taxon>
        <taxon>Acidobacteriaceae</taxon>
        <taxon>Granulicella</taxon>
    </lineage>
</organism>
<dbReference type="InterPro" id="IPR035644">
    <property type="entry name" value="MraZ_C"/>
</dbReference>
<dbReference type="InterPro" id="IPR038619">
    <property type="entry name" value="MraZ_sf"/>
</dbReference>
<accession>A0A7W7ZV95</accession>
<evidence type="ECO:0000256" key="2">
    <source>
        <dbReference type="ARBA" id="ARBA00022490"/>
    </source>
</evidence>
<comment type="subcellular location">
    <subcellularLocation>
        <location evidence="7">Cytoplasm</location>
        <location evidence="7">Nucleoid</location>
    </subcellularLocation>
</comment>
<dbReference type="PROSITE" id="PS51740">
    <property type="entry name" value="SPOVT_ABRB"/>
    <property type="match status" value="1"/>
</dbReference>
<dbReference type="SUPFAM" id="SSF89447">
    <property type="entry name" value="AbrB/MazE/MraZ-like"/>
    <property type="match status" value="1"/>
</dbReference>
<keyword evidence="4 7" id="KW-0805">Transcription regulation</keyword>
<keyword evidence="6 7" id="KW-0804">Transcription</keyword>
<comment type="similarity">
    <text evidence="7">Belongs to the MraZ family.</text>
</comment>
<dbReference type="HAMAP" id="MF_01008">
    <property type="entry name" value="MraZ"/>
    <property type="match status" value="1"/>
</dbReference>
<dbReference type="Gene3D" id="3.40.1550.20">
    <property type="entry name" value="Transcriptional regulator MraZ domain"/>
    <property type="match status" value="1"/>
</dbReference>
<keyword evidence="5 7" id="KW-0238">DNA-binding</keyword>
<evidence type="ECO:0000256" key="5">
    <source>
        <dbReference type="ARBA" id="ARBA00023125"/>
    </source>
</evidence>
<keyword evidence="2 7" id="KW-0963">Cytoplasm</keyword>
<dbReference type="GO" id="GO:0005737">
    <property type="term" value="C:cytoplasm"/>
    <property type="evidence" value="ECO:0007669"/>
    <property type="project" value="UniProtKB-UniRule"/>
</dbReference>
<protein>
    <recommendedName>
        <fullName evidence="1 7">Transcriptional regulator MraZ</fullName>
    </recommendedName>
</protein>
<evidence type="ECO:0000256" key="7">
    <source>
        <dbReference type="HAMAP-Rule" id="MF_01008"/>
    </source>
</evidence>
<feature type="domain" description="SpoVT-AbrB" evidence="8">
    <location>
        <begin position="5"/>
        <end position="53"/>
    </location>
</feature>
<dbReference type="InterPro" id="IPR007159">
    <property type="entry name" value="SpoVT-AbrB_dom"/>
</dbReference>
<dbReference type="InterPro" id="IPR035642">
    <property type="entry name" value="MraZ_N"/>
</dbReference>
<name>A0A7W7ZV95_9BACT</name>
<dbReference type="PANTHER" id="PTHR34701">
    <property type="entry name" value="TRANSCRIPTIONAL REGULATOR MRAZ"/>
    <property type="match status" value="1"/>
</dbReference>
<dbReference type="EMBL" id="JACHIO010000036">
    <property type="protein sequence ID" value="MBB5066810.1"/>
    <property type="molecule type" value="Genomic_DNA"/>
</dbReference>
<dbReference type="GO" id="GO:0009295">
    <property type="term" value="C:nucleoid"/>
    <property type="evidence" value="ECO:0007669"/>
    <property type="project" value="UniProtKB-SubCell"/>
</dbReference>